<name>A0A4R6T3P7_9SPHI</name>
<dbReference type="InterPro" id="IPR036513">
    <property type="entry name" value="STAS_dom_sf"/>
</dbReference>
<dbReference type="EMBL" id="SNYC01000003">
    <property type="protein sequence ID" value="TDQ11991.1"/>
    <property type="molecule type" value="Genomic_DNA"/>
</dbReference>
<dbReference type="InterPro" id="IPR003658">
    <property type="entry name" value="Anti-sigma_ant"/>
</dbReference>
<dbReference type="Gene3D" id="3.30.750.24">
    <property type="entry name" value="STAS domain"/>
    <property type="match status" value="1"/>
</dbReference>
<evidence type="ECO:0000313" key="4">
    <source>
        <dbReference type="EMBL" id="TDQ11991.1"/>
    </source>
</evidence>
<accession>A0A4R6T3P7</accession>
<proteinExistence type="inferred from homology"/>
<dbReference type="Pfam" id="PF01740">
    <property type="entry name" value="STAS"/>
    <property type="match status" value="1"/>
</dbReference>
<gene>
    <name evidence="4" type="ORF">ATK78_1121</name>
</gene>
<dbReference type="CDD" id="cd07043">
    <property type="entry name" value="STAS_anti-anti-sigma_factors"/>
    <property type="match status" value="1"/>
</dbReference>
<evidence type="ECO:0000313" key="5">
    <source>
        <dbReference type="Proteomes" id="UP000295620"/>
    </source>
</evidence>
<dbReference type="GO" id="GO:0043856">
    <property type="term" value="F:anti-sigma factor antagonist activity"/>
    <property type="evidence" value="ECO:0007669"/>
    <property type="project" value="InterPro"/>
</dbReference>
<dbReference type="PANTHER" id="PTHR33495">
    <property type="entry name" value="ANTI-SIGMA FACTOR ANTAGONIST TM_1081-RELATED-RELATED"/>
    <property type="match status" value="1"/>
</dbReference>
<dbReference type="InterPro" id="IPR002645">
    <property type="entry name" value="STAS_dom"/>
</dbReference>
<comment type="caution">
    <text evidence="4">The sequence shown here is derived from an EMBL/GenBank/DDBJ whole genome shotgun (WGS) entry which is preliminary data.</text>
</comment>
<dbReference type="Proteomes" id="UP000295620">
    <property type="component" value="Unassembled WGS sequence"/>
</dbReference>
<dbReference type="PANTHER" id="PTHR33495:SF2">
    <property type="entry name" value="ANTI-SIGMA FACTOR ANTAGONIST TM_1081-RELATED"/>
    <property type="match status" value="1"/>
</dbReference>
<dbReference type="SUPFAM" id="SSF52091">
    <property type="entry name" value="SpoIIaa-like"/>
    <property type="match status" value="1"/>
</dbReference>
<keyword evidence="5" id="KW-1185">Reference proteome</keyword>
<feature type="domain" description="STAS" evidence="3">
    <location>
        <begin position="22"/>
        <end position="111"/>
    </location>
</feature>
<dbReference type="AlphaFoldDB" id="A0A4R6T3P7"/>
<dbReference type="PROSITE" id="PS50801">
    <property type="entry name" value="STAS"/>
    <property type="match status" value="1"/>
</dbReference>
<dbReference type="OrthoDB" id="9796076at2"/>
<dbReference type="RefSeq" id="WP_133575019.1">
    <property type="nucleotide sequence ID" value="NZ_SNYC01000003.1"/>
</dbReference>
<evidence type="ECO:0000259" key="3">
    <source>
        <dbReference type="PROSITE" id="PS50801"/>
    </source>
</evidence>
<evidence type="ECO:0000256" key="1">
    <source>
        <dbReference type="ARBA" id="ARBA00009013"/>
    </source>
</evidence>
<comment type="similarity">
    <text evidence="1 2">Belongs to the anti-sigma-factor antagonist family.</text>
</comment>
<sequence>MDITKQNINDVLLITIEDKDANLSKSEHFKEQVLNEITLGARKLIVSFERVEYIDSSFLGAMVAILKNLLPQDGKLVLIELNSDINNLFELTRLDKIFDLKDSLETALKEF</sequence>
<organism evidence="4 5">
    <name type="scientific">Pedobacter metabolipauper</name>
    <dbReference type="NCBI Taxonomy" id="425513"/>
    <lineage>
        <taxon>Bacteria</taxon>
        <taxon>Pseudomonadati</taxon>
        <taxon>Bacteroidota</taxon>
        <taxon>Sphingobacteriia</taxon>
        <taxon>Sphingobacteriales</taxon>
        <taxon>Sphingobacteriaceae</taxon>
        <taxon>Pedobacter</taxon>
    </lineage>
</organism>
<evidence type="ECO:0000256" key="2">
    <source>
        <dbReference type="RuleBase" id="RU003749"/>
    </source>
</evidence>
<protein>
    <recommendedName>
        <fullName evidence="2">Anti-sigma factor antagonist</fullName>
    </recommendedName>
</protein>
<dbReference type="NCBIfam" id="TIGR00377">
    <property type="entry name" value="ant_ant_sig"/>
    <property type="match status" value="1"/>
</dbReference>
<reference evidence="4 5" key="1">
    <citation type="submission" date="2019-03" db="EMBL/GenBank/DDBJ databases">
        <title>Genomic Encyclopedia of Archaeal and Bacterial Type Strains, Phase II (KMG-II): from individual species to whole genera.</title>
        <authorList>
            <person name="Goeker M."/>
        </authorList>
    </citation>
    <scope>NUCLEOTIDE SEQUENCE [LARGE SCALE GENOMIC DNA]</scope>
    <source>
        <strain evidence="4 5">DSM 19035</strain>
    </source>
</reference>